<organism evidence="3 4">
    <name type="scientific">Pseudonocardia alaniniphila</name>
    <dbReference type="NCBI Taxonomy" id="75291"/>
    <lineage>
        <taxon>Bacteria</taxon>
        <taxon>Bacillati</taxon>
        <taxon>Actinomycetota</taxon>
        <taxon>Actinomycetes</taxon>
        <taxon>Pseudonocardiales</taxon>
        <taxon>Pseudonocardiaceae</taxon>
        <taxon>Pseudonocardia</taxon>
    </lineage>
</organism>
<evidence type="ECO:0000259" key="2">
    <source>
        <dbReference type="Pfam" id="PF07883"/>
    </source>
</evidence>
<dbReference type="Pfam" id="PF07883">
    <property type="entry name" value="Cupin_2"/>
    <property type="match status" value="1"/>
</dbReference>
<reference evidence="3 4" key="1">
    <citation type="submission" date="2022-03" db="EMBL/GenBank/DDBJ databases">
        <title>Pseudonocardia alaer sp. nov., a novel actinomycete isolated from reed forest soil.</title>
        <authorList>
            <person name="Wang L."/>
        </authorList>
    </citation>
    <scope>NUCLEOTIDE SEQUENCE [LARGE SCALE GENOMIC DNA]</scope>
    <source>
        <strain evidence="3 4">Y-16303</strain>
    </source>
</reference>
<protein>
    <submittedName>
        <fullName evidence="3">Cupin domain-containing protein</fullName>
    </submittedName>
</protein>
<name>A0ABS9TQB6_9PSEU</name>
<dbReference type="EMBL" id="JAKXMK010000036">
    <property type="protein sequence ID" value="MCH6170735.1"/>
    <property type="molecule type" value="Genomic_DNA"/>
</dbReference>
<feature type="domain" description="Cupin type-2" evidence="2">
    <location>
        <begin position="82"/>
        <end position="149"/>
    </location>
</feature>
<evidence type="ECO:0000256" key="1">
    <source>
        <dbReference type="SAM" id="SignalP"/>
    </source>
</evidence>
<accession>A0ABS9TQB6</accession>
<dbReference type="RefSeq" id="WP_241041542.1">
    <property type="nucleotide sequence ID" value="NZ_BAAAJF010000016.1"/>
</dbReference>
<sequence length="167" mass="17154">MSRSGPRLAAAVGLAAVVLTGCAQPGQLGHPGPEPLATVLAAPSAPAVPPPPTGPVLIGSGRVEERVNIRTTAPAEYAVATIVLRPGESTGWHRHDGPELTAVRSGEITVLREDDCEPTRYSPGEAVFFPDGQPHLIRNDGRVPAELMVTSLLAPGAPSQTPVAPAC</sequence>
<keyword evidence="1" id="KW-0732">Signal</keyword>
<dbReference type="PROSITE" id="PS51257">
    <property type="entry name" value="PROKAR_LIPOPROTEIN"/>
    <property type="match status" value="1"/>
</dbReference>
<feature type="chain" id="PRO_5045994950" evidence="1">
    <location>
        <begin position="24"/>
        <end position="167"/>
    </location>
</feature>
<dbReference type="InterPro" id="IPR011051">
    <property type="entry name" value="RmlC_Cupin_sf"/>
</dbReference>
<dbReference type="InterPro" id="IPR013096">
    <property type="entry name" value="Cupin_2"/>
</dbReference>
<evidence type="ECO:0000313" key="3">
    <source>
        <dbReference type="EMBL" id="MCH6170735.1"/>
    </source>
</evidence>
<gene>
    <name evidence="3" type="ORF">MMF94_33950</name>
</gene>
<comment type="caution">
    <text evidence="3">The sequence shown here is derived from an EMBL/GenBank/DDBJ whole genome shotgun (WGS) entry which is preliminary data.</text>
</comment>
<evidence type="ECO:0000313" key="4">
    <source>
        <dbReference type="Proteomes" id="UP001299970"/>
    </source>
</evidence>
<feature type="signal peptide" evidence="1">
    <location>
        <begin position="1"/>
        <end position="23"/>
    </location>
</feature>
<proteinExistence type="predicted"/>
<dbReference type="SUPFAM" id="SSF51182">
    <property type="entry name" value="RmlC-like cupins"/>
    <property type="match status" value="1"/>
</dbReference>
<dbReference type="Gene3D" id="2.60.120.10">
    <property type="entry name" value="Jelly Rolls"/>
    <property type="match status" value="1"/>
</dbReference>
<dbReference type="Proteomes" id="UP001299970">
    <property type="component" value="Unassembled WGS sequence"/>
</dbReference>
<keyword evidence="4" id="KW-1185">Reference proteome</keyword>
<dbReference type="InterPro" id="IPR014710">
    <property type="entry name" value="RmlC-like_jellyroll"/>
</dbReference>